<dbReference type="EMBL" id="RJJR01000012">
    <property type="protein sequence ID" value="RNI34867.1"/>
    <property type="molecule type" value="Genomic_DNA"/>
</dbReference>
<evidence type="ECO:0000256" key="2">
    <source>
        <dbReference type="SAM" id="SignalP"/>
    </source>
</evidence>
<proteinExistence type="predicted"/>
<keyword evidence="2" id="KW-0732">Signal</keyword>
<evidence type="ECO:0000313" key="5">
    <source>
        <dbReference type="Proteomes" id="UP000267223"/>
    </source>
</evidence>
<evidence type="ECO:0000256" key="1">
    <source>
        <dbReference type="SAM" id="MobiDB-lite"/>
    </source>
</evidence>
<protein>
    <recommendedName>
        <fullName evidence="3">Organic solvent tolerance-like N-terminal domain-containing protein</fullName>
    </recommendedName>
</protein>
<feature type="domain" description="Organic solvent tolerance-like N-terminal" evidence="3">
    <location>
        <begin position="58"/>
        <end position="194"/>
    </location>
</feature>
<dbReference type="Proteomes" id="UP000267223">
    <property type="component" value="Unassembled WGS sequence"/>
</dbReference>
<dbReference type="Gene3D" id="2.60.450.10">
    <property type="entry name" value="Lipopolysaccharide (LPS) transport protein A like domain"/>
    <property type="match status" value="1"/>
</dbReference>
<evidence type="ECO:0000259" key="3">
    <source>
        <dbReference type="Pfam" id="PF13100"/>
    </source>
</evidence>
<feature type="region of interest" description="Disordered" evidence="1">
    <location>
        <begin position="410"/>
        <end position="458"/>
    </location>
</feature>
<feature type="chain" id="PRO_5018035080" description="Organic solvent tolerance-like N-terminal domain-containing protein" evidence="2">
    <location>
        <begin position="23"/>
        <end position="728"/>
    </location>
</feature>
<dbReference type="RefSeq" id="WP_123121421.1">
    <property type="nucleotide sequence ID" value="NZ_RJJR01000012.1"/>
</dbReference>
<dbReference type="InterPro" id="IPR005653">
    <property type="entry name" value="OstA-like_N"/>
</dbReference>
<gene>
    <name evidence="4" type="ORF">EFY79_14410</name>
</gene>
<evidence type="ECO:0000313" key="4">
    <source>
        <dbReference type="EMBL" id="RNI34867.1"/>
    </source>
</evidence>
<feature type="compositionally biased region" description="Basic residues" evidence="1">
    <location>
        <begin position="447"/>
        <end position="456"/>
    </location>
</feature>
<accession>A0A3M9NC46</accession>
<name>A0A3M9NC46_9BACT</name>
<dbReference type="Pfam" id="PF13100">
    <property type="entry name" value="OstA_2"/>
    <property type="match status" value="1"/>
</dbReference>
<feature type="signal peptide" evidence="2">
    <location>
        <begin position="1"/>
        <end position="22"/>
    </location>
</feature>
<dbReference type="AlphaFoldDB" id="A0A3M9NC46"/>
<reference evidence="4 5" key="1">
    <citation type="submission" date="2018-11" db="EMBL/GenBank/DDBJ databases">
        <title>Draft genome sequence of Ferruginibacter sp. BO-59.</title>
        <authorList>
            <person name="Im W.T."/>
        </authorList>
    </citation>
    <scope>NUCLEOTIDE SEQUENCE [LARGE SCALE GENOMIC DNA]</scope>
    <source>
        <strain evidence="4 5">BO-59</strain>
    </source>
</reference>
<keyword evidence="5" id="KW-1185">Reference proteome</keyword>
<sequence length="728" mass="81725">MFCKLKYSVLIFFLLFTNISFGQVTPAQNPPEADTVREFEIIRGPSMRAIKIDSVTTLQTIAGGAIIKQGSTIFHSDSAVVNPVTHIMEAFGNIEINQADTVHTYSQYLKYLGVEKIAYLKNKVKLTNKSGTLFTDDLDYNLQTGIGNFHNGGKIIEGKSVITSREGTYYDDTKDIYFKKNVKLDEPQKHIRADSLLYNMQTRQGTFISPTHIKTPEVEVNTSSGTYDLNSGNAFFTNRATVKDSSGRLYSANTMALENKTGNAQLEGNAVIIDSAGGYTIIANQVFMNKNKNSFLATRKPVLIIKQKNDSTYIAADTIYSGFTAFVKNKNEVLQKDSMVNVNVSENKKVEETLATDSTAEFFLQQRQNKSDSAKKILPGDSLNIHRDSLTQIKNLPGLNEASKRNDTTLFIPEQPPKQPIPQKDSLSNKTDTTNKLIPEELSLSEKKKRRRKKNRTIAPAKDSAIVSATLPKDSSSADNPARIILQKLTNDSSMHETKADSAITDSLQADSLKALRGKLPDSLKTIEKSITDSSNKADTSIRYFLAFHHVKIFNDSLQSVCDSLFISSKDSVFRLYYSPVVWSGNTQIAGDTIFLYTKNKQPERLYVFENGMIVNRTKEGFFNQMAGKTINGYFIDGKIDYMRVKGSQAESIYYLQDEDSAYIGMNRAIGDVIDLYFKNDDIIKVLFVNSVEGKMYPMSQIPEDQRKLKDFKWLDSERPKNRAELFE</sequence>
<feature type="compositionally biased region" description="Polar residues" evidence="1">
    <location>
        <begin position="425"/>
        <end position="436"/>
    </location>
</feature>
<organism evidence="4 5">
    <name type="scientific">Hanamia caeni</name>
    <dbReference type="NCBI Taxonomy" id="2294116"/>
    <lineage>
        <taxon>Bacteria</taxon>
        <taxon>Pseudomonadati</taxon>
        <taxon>Bacteroidota</taxon>
        <taxon>Chitinophagia</taxon>
        <taxon>Chitinophagales</taxon>
        <taxon>Chitinophagaceae</taxon>
        <taxon>Hanamia</taxon>
    </lineage>
</organism>
<dbReference type="OrthoDB" id="9805931at2"/>
<comment type="caution">
    <text evidence="4">The sequence shown here is derived from an EMBL/GenBank/DDBJ whole genome shotgun (WGS) entry which is preliminary data.</text>
</comment>